<evidence type="ECO:0000313" key="1">
    <source>
        <dbReference type="EMBL" id="CAK9311264.1"/>
    </source>
</evidence>
<name>A0ABP0XSW3_9ROSI</name>
<reference evidence="1 2" key="1">
    <citation type="submission" date="2024-03" db="EMBL/GenBank/DDBJ databases">
        <authorList>
            <person name="Gkanogiannis A."/>
            <person name="Becerra Lopez-Lavalle L."/>
        </authorList>
    </citation>
    <scope>NUCLEOTIDE SEQUENCE [LARGE SCALE GENOMIC DNA]</scope>
</reference>
<gene>
    <name evidence="1" type="ORF">CITCOLO1_LOCUS2919</name>
</gene>
<protein>
    <submittedName>
        <fullName evidence="1">Uncharacterized protein</fullName>
    </submittedName>
</protein>
<sequence length="74" mass="8546">MNRFFCILSHVAEALFDFQCQEIFTHFFTFSRLKFALGLEKRKAENPSFPHYLNPRQSSTLSDSAAVLSLSPRC</sequence>
<dbReference type="Proteomes" id="UP001642487">
    <property type="component" value="Chromosome 10"/>
</dbReference>
<keyword evidence="2" id="KW-1185">Reference proteome</keyword>
<dbReference type="EMBL" id="OZ021744">
    <property type="protein sequence ID" value="CAK9311264.1"/>
    <property type="molecule type" value="Genomic_DNA"/>
</dbReference>
<organism evidence="1 2">
    <name type="scientific">Citrullus colocynthis</name>
    <name type="common">colocynth</name>
    <dbReference type="NCBI Taxonomy" id="252529"/>
    <lineage>
        <taxon>Eukaryota</taxon>
        <taxon>Viridiplantae</taxon>
        <taxon>Streptophyta</taxon>
        <taxon>Embryophyta</taxon>
        <taxon>Tracheophyta</taxon>
        <taxon>Spermatophyta</taxon>
        <taxon>Magnoliopsida</taxon>
        <taxon>eudicotyledons</taxon>
        <taxon>Gunneridae</taxon>
        <taxon>Pentapetalae</taxon>
        <taxon>rosids</taxon>
        <taxon>fabids</taxon>
        <taxon>Cucurbitales</taxon>
        <taxon>Cucurbitaceae</taxon>
        <taxon>Benincaseae</taxon>
        <taxon>Citrullus</taxon>
    </lineage>
</organism>
<evidence type="ECO:0000313" key="2">
    <source>
        <dbReference type="Proteomes" id="UP001642487"/>
    </source>
</evidence>
<accession>A0ABP0XSW3</accession>
<proteinExistence type="predicted"/>